<organism evidence="2">
    <name type="scientific">Zea mays</name>
    <name type="common">Maize</name>
    <dbReference type="NCBI Taxonomy" id="4577"/>
    <lineage>
        <taxon>Eukaryota</taxon>
        <taxon>Viridiplantae</taxon>
        <taxon>Streptophyta</taxon>
        <taxon>Embryophyta</taxon>
        <taxon>Tracheophyta</taxon>
        <taxon>Spermatophyta</taxon>
        <taxon>Magnoliopsida</taxon>
        <taxon>Liliopsida</taxon>
        <taxon>Poales</taxon>
        <taxon>Poaceae</taxon>
        <taxon>PACMAD clade</taxon>
        <taxon>Panicoideae</taxon>
        <taxon>Andropogonodae</taxon>
        <taxon>Andropogoneae</taxon>
        <taxon>Tripsacinae</taxon>
        <taxon>Zea</taxon>
    </lineage>
</organism>
<dbReference type="AlphaFoldDB" id="B4FTV1"/>
<evidence type="ECO:0000256" key="1">
    <source>
        <dbReference type="SAM" id="MobiDB-lite"/>
    </source>
</evidence>
<feature type="compositionally biased region" description="Basic residues" evidence="1">
    <location>
        <begin position="27"/>
        <end position="44"/>
    </location>
</feature>
<reference evidence="2" key="1">
    <citation type="journal article" date="2009" name="PLoS Genet.">
        <title>Sequencing, mapping, and analysis of 27,455 maize full-length cDNAs.</title>
        <authorList>
            <person name="Soderlund C."/>
            <person name="Descour A."/>
            <person name="Kudrna D."/>
            <person name="Bomhoff M."/>
            <person name="Boyd L."/>
            <person name="Currie J."/>
            <person name="Angelova A."/>
            <person name="Collura K."/>
            <person name="Wissotski M."/>
            <person name="Ashley E."/>
            <person name="Morrow D."/>
            <person name="Fernandes J."/>
            <person name="Walbot V."/>
            <person name="Yu Y."/>
        </authorList>
    </citation>
    <scope>NUCLEOTIDE SEQUENCE</scope>
    <source>
        <strain evidence="2">B73</strain>
    </source>
</reference>
<feature type="compositionally biased region" description="Low complexity" evidence="1">
    <location>
        <begin position="1"/>
        <end position="13"/>
    </location>
</feature>
<name>B4FTV1_MAIZE</name>
<protein>
    <submittedName>
        <fullName evidence="2">Uncharacterized protein</fullName>
    </submittedName>
</protein>
<proteinExistence type="evidence at transcript level"/>
<evidence type="ECO:0000313" key="2">
    <source>
        <dbReference type="EMBL" id="ACF85544.1"/>
    </source>
</evidence>
<sequence>MAAAAASSAASSPARPPRRGGPCTPRRTTRTWRTRCARRSCRTM</sequence>
<accession>B4FTV1</accession>
<feature type="region of interest" description="Disordered" evidence="1">
    <location>
        <begin position="1"/>
        <end position="44"/>
    </location>
</feature>
<dbReference type="EMBL" id="BT040539">
    <property type="protein sequence ID" value="ACF85544.1"/>
    <property type="molecule type" value="mRNA"/>
</dbReference>